<keyword evidence="3" id="KW-0560">Oxidoreductase</keyword>
<proteinExistence type="predicted"/>
<evidence type="ECO:0000313" key="6">
    <source>
        <dbReference type="Proteomes" id="UP000238196"/>
    </source>
</evidence>
<dbReference type="InterPro" id="IPR047109">
    <property type="entry name" value="CAD-like"/>
</dbReference>
<dbReference type="Proteomes" id="UP000238196">
    <property type="component" value="Unassembled WGS sequence"/>
</dbReference>
<dbReference type="GO" id="GO:0046872">
    <property type="term" value="F:metal ion binding"/>
    <property type="evidence" value="ECO:0007669"/>
    <property type="project" value="UniProtKB-KW"/>
</dbReference>
<dbReference type="AlphaFoldDB" id="A0A2S5KVB2"/>
<reference evidence="5 6" key="1">
    <citation type="submission" date="2018-02" db="EMBL/GenBank/DDBJ databases">
        <title>novel marine gammaproteobacteria from coastal saline agro ecosystem.</title>
        <authorList>
            <person name="Krishnan R."/>
            <person name="Ramesh Kumar N."/>
        </authorList>
    </citation>
    <scope>NUCLEOTIDE SEQUENCE [LARGE SCALE GENOMIC DNA]</scope>
    <source>
        <strain evidence="5 6">228</strain>
    </source>
</reference>
<dbReference type="Gene3D" id="3.40.50.720">
    <property type="entry name" value="NAD(P)-binding Rossmann-like Domain"/>
    <property type="match status" value="1"/>
</dbReference>
<keyword evidence="2" id="KW-0862">Zinc</keyword>
<dbReference type="EMBL" id="PRLP01000012">
    <property type="protein sequence ID" value="PPC78784.1"/>
    <property type="molecule type" value="Genomic_DNA"/>
</dbReference>
<feature type="domain" description="Alcohol dehydrogenase-like C-terminal" evidence="4">
    <location>
        <begin position="6"/>
        <end position="77"/>
    </location>
</feature>
<protein>
    <submittedName>
        <fullName evidence="5">Alcohol dehydrogenase</fullName>
    </submittedName>
</protein>
<comment type="caution">
    <text evidence="5">The sequence shown here is derived from an EMBL/GenBank/DDBJ whole genome shotgun (WGS) entry which is preliminary data.</text>
</comment>
<accession>A0A2S5KVB2</accession>
<evidence type="ECO:0000259" key="4">
    <source>
        <dbReference type="Pfam" id="PF00107"/>
    </source>
</evidence>
<evidence type="ECO:0000256" key="3">
    <source>
        <dbReference type="ARBA" id="ARBA00023002"/>
    </source>
</evidence>
<dbReference type="PANTHER" id="PTHR42683">
    <property type="entry name" value="ALDEHYDE REDUCTASE"/>
    <property type="match status" value="1"/>
</dbReference>
<dbReference type="InterPro" id="IPR013149">
    <property type="entry name" value="ADH-like_C"/>
</dbReference>
<dbReference type="Gene3D" id="3.90.180.10">
    <property type="entry name" value="Medium-chain alcohol dehydrogenases, catalytic domain"/>
    <property type="match status" value="1"/>
</dbReference>
<dbReference type="GO" id="GO:0016616">
    <property type="term" value="F:oxidoreductase activity, acting on the CH-OH group of donors, NAD or NADP as acceptor"/>
    <property type="evidence" value="ECO:0007669"/>
    <property type="project" value="InterPro"/>
</dbReference>
<dbReference type="InterPro" id="IPR036291">
    <property type="entry name" value="NAD(P)-bd_dom_sf"/>
</dbReference>
<dbReference type="OrthoDB" id="5510784at2"/>
<name>A0A2S5KVB2_9PROT</name>
<evidence type="ECO:0000256" key="2">
    <source>
        <dbReference type="ARBA" id="ARBA00022833"/>
    </source>
</evidence>
<evidence type="ECO:0000256" key="1">
    <source>
        <dbReference type="ARBA" id="ARBA00022723"/>
    </source>
</evidence>
<organism evidence="5 6">
    <name type="scientific">Proteobacteria bacterium 228</name>
    <dbReference type="NCBI Taxonomy" id="2083153"/>
    <lineage>
        <taxon>Bacteria</taxon>
        <taxon>Pseudomonadati</taxon>
        <taxon>Pseudomonadota</taxon>
    </lineage>
</organism>
<dbReference type="SUPFAM" id="SSF51735">
    <property type="entry name" value="NAD(P)-binding Rossmann-fold domains"/>
    <property type="match status" value="1"/>
</dbReference>
<sequence>MQQYAGKLDLIIDTVSAPHDINAYLRLLAIDGTVVLVGLPTEPLSIAPFNVVKGRRSFAGSNIGGIAETQEMLEFCAEHNITADIELIPAEQINEAFARLEKGDVKYRFVVDMATLQ</sequence>
<gene>
    <name evidence="5" type="ORF">C4K68_03985</name>
</gene>
<evidence type="ECO:0000313" key="5">
    <source>
        <dbReference type="EMBL" id="PPC78784.1"/>
    </source>
</evidence>
<dbReference type="Pfam" id="PF00107">
    <property type="entry name" value="ADH_zinc_N"/>
    <property type="match status" value="1"/>
</dbReference>
<keyword evidence="1" id="KW-0479">Metal-binding</keyword>